<dbReference type="PANTHER" id="PTHR46082:SF6">
    <property type="entry name" value="AAA+ ATPASE DOMAIN-CONTAINING PROTEIN-RELATED"/>
    <property type="match status" value="1"/>
</dbReference>
<evidence type="ECO:0000256" key="1">
    <source>
        <dbReference type="PROSITE-ProRule" id="PRU00339"/>
    </source>
</evidence>
<reference evidence="3 4" key="2">
    <citation type="submission" date="2020-04" db="EMBL/GenBank/DDBJ databases">
        <title>Genome sequencing and assembly of multiple isolates from the Colletotrichum gloeosporioides species complex.</title>
        <authorList>
            <person name="Gan P."/>
            <person name="Shirasu K."/>
        </authorList>
    </citation>
    <scope>NUCLEOTIDE SEQUENCE [LARGE SCALE GENOMIC DNA]</scope>
    <source>
        <strain evidence="3 4">Nara gc5</strain>
    </source>
</reference>
<protein>
    <submittedName>
        <fullName evidence="3">Nephrocystin-3</fullName>
    </submittedName>
</protein>
<feature type="repeat" description="TPR" evidence="1">
    <location>
        <begin position="769"/>
        <end position="802"/>
    </location>
</feature>
<dbReference type="PROSITE" id="PS50293">
    <property type="entry name" value="TPR_REGION"/>
    <property type="match status" value="1"/>
</dbReference>
<dbReference type="Gene3D" id="3.40.50.300">
    <property type="entry name" value="P-loop containing nucleotide triphosphate hydrolases"/>
    <property type="match status" value="1"/>
</dbReference>
<dbReference type="InterPro" id="IPR011990">
    <property type="entry name" value="TPR-like_helical_dom_sf"/>
</dbReference>
<dbReference type="InterPro" id="IPR053137">
    <property type="entry name" value="NLR-like"/>
</dbReference>
<feature type="region of interest" description="Disordered" evidence="2">
    <location>
        <begin position="469"/>
        <end position="490"/>
    </location>
</feature>
<feature type="region of interest" description="Disordered" evidence="2">
    <location>
        <begin position="952"/>
        <end position="979"/>
    </location>
</feature>
<accession>A0A7J6IDQ1</accession>
<dbReference type="SUPFAM" id="SSF48452">
    <property type="entry name" value="TPR-like"/>
    <property type="match status" value="1"/>
</dbReference>
<dbReference type="EMBL" id="ANPB02000011">
    <property type="protein sequence ID" value="KAF4474458.1"/>
    <property type="molecule type" value="Genomic_DNA"/>
</dbReference>
<keyword evidence="4" id="KW-1185">Reference proteome</keyword>
<dbReference type="SUPFAM" id="SSF53167">
    <property type="entry name" value="Purine and uridine phosphorylases"/>
    <property type="match status" value="1"/>
</dbReference>
<dbReference type="InterPro" id="IPR019734">
    <property type="entry name" value="TPR_rpt"/>
</dbReference>
<dbReference type="GO" id="GO:0009116">
    <property type="term" value="P:nucleoside metabolic process"/>
    <property type="evidence" value="ECO:0007669"/>
    <property type="project" value="InterPro"/>
</dbReference>
<sequence length="979" mass="109561">MTQERSRDDYKVAWICPLEVEQIAAMEMLDEEHPALPKPPADHNVYSLGSINGHNIVIAGLHQPGNCPAATVVAQMRMTFPNLRFGLLVGIGGGVPVETDDGMIRLGHVVVSKPAGGHSGALQYDHGKARNGYFERTGALAPPPAVLLSAAQALAVQRARLRVDPVHQNVLRIDITSRGLRRFQHPDERTDHLFPPDYVHQHQGACSTKCDLSKRIPRTRDDDNTFVIVHRGNIASGELVVKDASLRDTLAQQHGLLCFEMEAAGAIADFPCLVVRGISDYCDSHKNDMWHGYAAAVAAAYARQLFFYLPVDEVQRCSGNAIQTASPSFILPFKLPGVNSVNHFVARHEELGRLYEELKSTKERRRVILHGLGGIGKTQTTIAFAKKHRDDYSAVFWLDARDTTALKLSYQSLAQRIATETSSVTYIKNALSNRDLDETVSAVKRWLDEPKNNRWLMIYDNYDDVKLHTRRTPSENGTGSQVGNENNAGETGSKAYDIRPFFPNTEHGAILITTRSSSVKLGQRVQLGKLADLEDSLAILASTSGRTDLSKDPDATVLAKKLDGLPLALATAGAYLDQVATSCREYLEMYEKAWLHLQEESPGLTEYDHTLYTTWDISLRHIRLQNQNAADLLRLWAYFDNHDVWYELLRAGESEKPLWLHKMIEDRLNFDKVVRVLCDHGLVEPNVAVSEPGSESQGYSMHGCVHAWTIHVLNTERSQALAWTAIRCVASRIPNREQDKYWIVQRRLLQHADRCVKRFDTGIDLEDNAWIFYNLGLLYSDQGRLKEAEAMYERALQGYEKAWGPDHTSTLDSVHCLGLLYKDQGRLKEAEAMYDRALQGYEKAWGLEHTSTLLTVNNLGNLYSDQGRLKEAEAMYERALQGYEKALGSHAMKTYVPALNTLENLGSLSKQLGDAEAAVTYYQRAQSGLLSVFGSHNERYRNVSGKIYSLQSSSQETDVSLSEDETDEYYSAEEPQDGG</sequence>
<dbReference type="InterPro" id="IPR027417">
    <property type="entry name" value="P-loop_NTPase"/>
</dbReference>
<dbReference type="Proteomes" id="UP000011096">
    <property type="component" value="Unassembled WGS sequence"/>
</dbReference>
<dbReference type="GeneID" id="43612340"/>
<evidence type="ECO:0000256" key="2">
    <source>
        <dbReference type="SAM" id="MobiDB-lite"/>
    </source>
</evidence>
<dbReference type="InterPro" id="IPR035994">
    <property type="entry name" value="Nucleoside_phosphorylase_sf"/>
</dbReference>
<dbReference type="GO" id="GO:0003824">
    <property type="term" value="F:catalytic activity"/>
    <property type="evidence" value="ECO:0007669"/>
    <property type="project" value="InterPro"/>
</dbReference>
<dbReference type="Gene3D" id="1.25.40.10">
    <property type="entry name" value="Tetratricopeptide repeat domain"/>
    <property type="match status" value="1"/>
</dbReference>
<dbReference type="Gene3D" id="3.40.50.1580">
    <property type="entry name" value="Nucleoside phosphorylase domain"/>
    <property type="match status" value="1"/>
</dbReference>
<keyword evidence="1" id="KW-0802">TPR repeat</keyword>
<feature type="compositionally biased region" description="Polar residues" evidence="2">
    <location>
        <begin position="474"/>
        <end position="490"/>
    </location>
</feature>
<evidence type="ECO:0000313" key="4">
    <source>
        <dbReference type="Proteomes" id="UP000011096"/>
    </source>
</evidence>
<dbReference type="SUPFAM" id="SSF52540">
    <property type="entry name" value="P-loop containing nucleoside triphosphate hydrolases"/>
    <property type="match status" value="1"/>
</dbReference>
<organism evidence="3 4">
    <name type="scientific">Colletotrichum fructicola (strain Nara gc5)</name>
    <name type="common">Anthracnose fungus</name>
    <name type="synonym">Colletotrichum gloeosporioides (strain Nara gc5)</name>
    <dbReference type="NCBI Taxonomy" id="1213859"/>
    <lineage>
        <taxon>Eukaryota</taxon>
        <taxon>Fungi</taxon>
        <taxon>Dikarya</taxon>
        <taxon>Ascomycota</taxon>
        <taxon>Pezizomycotina</taxon>
        <taxon>Sordariomycetes</taxon>
        <taxon>Hypocreomycetidae</taxon>
        <taxon>Glomerellales</taxon>
        <taxon>Glomerellaceae</taxon>
        <taxon>Colletotrichum</taxon>
        <taxon>Colletotrichum gloeosporioides species complex</taxon>
    </lineage>
</organism>
<dbReference type="Pfam" id="PF13424">
    <property type="entry name" value="TPR_12"/>
    <property type="match status" value="1"/>
</dbReference>
<dbReference type="Pfam" id="PF13181">
    <property type="entry name" value="TPR_8"/>
    <property type="match status" value="1"/>
</dbReference>
<dbReference type="PROSITE" id="PS50005">
    <property type="entry name" value="TPR"/>
    <property type="match status" value="2"/>
</dbReference>
<proteinExistence type="predicted"/>
<gene>
    <name evidence="3" type="primary">NPHP3-1</name>
    <name evidence="3" type="ORF">CGGC5_v016849</name>
</gene>
<comment type="caution">
    <text evidence="3">The sequence shown here is derived from an EMBL/GenBank/DDBJ whole genome shotgun (WGS) entry which is preliminary data.</text>
</comment>
<feature type="compositionally biased region" description="Acidic residues" evidence="2">
    <location>
        <begin position="961"/>
        <end position="979"/>
    </location>
</feature>
<evidence type="ECO:0000313" key="3">
    <source>
        <dbReference type="EMBL" id="KAF4474458.1"/>
    </source>
</evidence>
<dbReference type="InParanoid" id="A0A7J6IDQ1"/>
<dbReference type="OrthoDB" id="4842036at2759"/>
<reference evidence="3 4" key="1">
    <citation type="submission" date="2012-08" db="EMBL/GenBank/DDBJ databases">
        <authorList>
            <person name="Gan P.H.P."/>
            <person name="Ikeda K."/>
            <person name="Irieda H."/>
            <person name="Narusaka M."/>
            <person name="O'Connell R.J."/>
            <person name="Narusaka Y."/>
            <person name="Takano Y."/>
            <person name="Kubo Y."/>
            <person name="Shirasu K."/>
        </authorList>
    </citation>
    <scope>NUCLEOTIDE SEQUENCE [LARGE SCALE GENOMIC DNA]</scope>
    <source>
        <strain evidence="3 4">Nara gc5</strain>
    </source>
</reference>
<dbReference type="RefSeq" id="XP_066007015.1">
    <property type="nucleotide sequence ID" value="XM_066153609.1"/>
</dbReference>
<name>A0A7J6IDQ1_COLFN</name>
<dbReference type="PANTHER" id="PTHR46082">
    <property type="entry name" value="ATP/GTP-BINDING PROTEIN-RELATED"/>
    <property type="match status" value="1"/>
</dbReference>
<dbReference type="AlphaFoldDB" id="A0A7J6IDQ1"/>
<feature type="repeat" description="TPR" evidence="1">
    <location>
        <begin position="853"/>
        <end position="886"/>
    </location>
</feature>
<dbReference type="SMART" id="SM00028">
    <property type="entry name" value="TPR"/>
    <property type="match status" value="4"/>
</dbReference>
<dbReference type="Pfam" id="PF13374">
    <property type="entry name" value="TPR_10"/>
    <property type="match status" value="1"/>
</dbReference>